<dbReference type="PANTHER" id="PTHR31451:SF39">
    <property type="entry name" value="MANNAN ENDO-1,4-BETA-MANNOSIDASE 1"/>
    <property type="match status" value="1"/>
</dbReference>
<evidence type="ECO:0000256" key="7">
    <source>
        <dbReference type="ARBA" id="ARBA00022801"/>
    </source>
</evidence>
<evidence type="ECO:0000313" key="14">
    <source>
        <dbReference type="Proteomes" id="UP001556367"/>
    </source>
</evidence>
<feature type="chain" id="PRO_5047168568" description="mannan endo-1,4-beta-mannosidase" evidence="11">
    <location>
        <begin position="20"/>
        <end position="448"/>
    </location>
</feature>
<dbReference type="Proteomes" id="UP001556367">
    <property type="component" value="Unassembled WGS sequence"/>
</dbReference>
<dbReference type="Pfam" id="PF00734">
    <property type="entry name" value="CBM_1"/>
    <property type="match status" value="1"/>
</dbReference>
<feature type="signal peptide" evidence="11">
    <location>
        <begin position="1"/>
        <end position="19"/>
    </location>
</feature>
<dbReference type="PROSITE" id="PS51164">
    <property type="entry name" value="CBM1_2"/>
    <property type="match status" value="1"/>
</dbReference>
<feature type="domain" description="CBM1" evidence="12">
    <location>
        <begin position="19"/>
        <end position="55"/>
    </location>
</feature>
<dbReference type="SUPFAM" id="SSF57180">
    <property type="entry name" value="Cellulose-binding domain"/>
    <property type="match status" value="1"/>
</dbReference>
<evidence type="ECO:0000256" key="5">
    <source>
        <dbReference type="ARBA" id="ARBA00022525"/>
    </source>
</evidence>
<name>A0ABR3JMA5_9AGAR</name>
<evidence type="ECO:0000256" key="3">
    <source>
        <dbReference type="ARBA" id="ARBA00005641"/>
    </source>
</evidence>
<dbReference type="PROSITE" id="PS00562">
    <property type="entry name" value="CBM1_1"/>
    <property type="match status" value="1"/>
</dbReference>
<dbReference type="SMART" id="SM00236">
    <property type="entry name" value="fCBD"/>
    <property type="match status" value="1"/>
</dbReference>
<dbReference type="InterPro" id="IPR018087">
    <property type="entry name" value="Glyco_hydro_5_CS"/>
</dbReference>
<dbReference type="InterPro" id="IPR000254">
    <property type="entry name" value="CBD"/>
</dbReference>
<sequence length="448" mass="47634">MKLAASLVAIALAISPALADVSEWGQCGGNGWAGETKCATGLVCTVFNPWYSQCLKGTATSAPPTSTPKPSSTSQPPTSQPPSSSTSTTPVPTGYVKTSGTRFTLNGAKYTVVGANSYWIGLTGLSNADMNKAFSDIAKAGGTTVRTWGFNEVTTSSGHWNYYQLWNGATPTINSGATGLQNFDNVVAAAKANGLRLIVALTNNWSDYGGMDVYVKQILGSDNHDLFYTDSKVIAAFKNYVNTFVTRYKNDPTILGWELANEPRCRGSTGTSTGTCTPATITAWAKDISAYIKSIDSNHLVAIGDEGFYNQPGHASYPYQGGEGIDFDVNLGISTVDFGTVHAYPEHWGHSANPQAWGVQWIKDHAASMTTKNKPVIIEEYGVTTNQVPIYTDWLNNVVSSGLTGSLVWQAGSYLSAGTTHNDGYAVYPDGPVYPVLTAHAAALKARP</sequence>
<gene>
    <name evidence="13" type="ORF">HGRIS_002732</name>
</gene>
<dbReference type="InterPro" id="IPR017853">
    <property type="entry name" value="GH"/>
</dbReference>
<comment type="catalytic activity">
    <reaction evidence="1">
        <text>Random hydrolysis of (1-&gt;4)-beta-D-mannosidic linkages in mannans, galactomannans and glucomannans.</text>
        <dbReference type="EC" id="3.2.1.78"/>
    </reaction>
</comment>
<evidence type="ECO:0000256" key="4">
    <source>
        <dbReference type="ARBA" id="ARBA00012706"/>
    </source>
</evidence>
<organism evidence="13 14">
    <name type="scientific">Hohenbuehelia grisea</name>
    <dbReference type="NCBI Taxonomy" id="104357"/>
    <lineage>
        <taxon>Eukaryota</taxon>
        <taxon>Fungi</taxon>
        <taxon>Dikarya</taxon>
        <taxon>Basidiomycota</taxon>
        <taxon>Agaricomycotina</taxon>
        <taxon>Agaricomycetes</taxon>
        <taxon>Agaricomycetidae</taxon>
        <taxon>Agaricales</taxon>
        <taxon>Pleurotineae</taxon>
        <taxon>Pleurotaceae</taxon>
        <taxon>Hohenbuehelia</taxon>
    </lineage>
</organism>
<evidence type="ECO:0000259" key="12">
    <source>
        <dbReference type="PROSITE" id="PS51164"/>
    </source>
</evidence>
<comment type="subcellular location">
    <subcellularLocation>
        <location evidence="2">Secreted</location>
    </subcellularLocation>
</comment>
<evidence type="ECO:0000256" key="8">
    <source>
        <dbReference type="ARBA" id="ARBA00023295"/>
    </source>
</evidence>
<protein>
    <recommendedName>
        <fullName evidence="4">mannan endo-1,4-beta-mannosidase</fullName>
        <ecNumber evidence="4">3.2.1.78</ecNumber>
    </recommendedName>
</protein>
<dbReference type="Pfam" id="PF00150">
    <property type="entry name" value="Cellulase"/>
    <property type="match status" value="1"/>
</dbReference>
<dbReference type="InterPro" id="IPR001547">
    <property type="entry name" value="Glyco_hydro_5"/>
</dbReference>
<proteinExistence type="inferred from homology"/>
<dbReference type="InterPro" id="IPR035971">
    <property type="entry name" value="CBD_sf"/>
</dbReference>
<dbReference type="PROSITE" id="PS00659">
    <property type="entry name" value="GLYCOSYL_HYDROL_F5"/>
    <property type="match status" value="1"/>
</dbReference>
<keyword evidence="6 11" id="KW-0732">Signal</keyword>
<dbReference type="Gene3D" id="3.20.20.80">
    <property type="entry name" value="Glycosidases"/>
    <property type="match status" value="1"/>
</dbReference>
<comment type="similarity">
    <text evidence="3 9">Belongs to the glycosyl hydrolase 5 (cellulase A) family.</text>
</comment>
<keyword evidence="7 9" id="KW-0378">Hydrolase</keyword>
<reference evidence="14" key="1">
    <citation type="submission" date="2024-06" db="EMBL/GenBank/DDBJ databases">
        <title>Multi-omics analyses provide insights into the biosynthesis of the anticancer antibiotic pleurotin in Hohenbuehelia grisea.</title>
        <authorList>
            <person name="Weaver J.A."/>
            <person name="Alberti F."/>
        </authorList>
    </citation>
    <scope>NUCLEOTIDE SEQUENCE [LARGE SCALE GENOMIC DNA]</scope>
    <source>
        <strain evidence="14">T-177</strain>
    </source>
</reference>
<evidence type="ECO:0000256" key="1">
    <source>
        <dbReference type="ARBA" id="ARBA00001678"/>
    </source>
</evidence>
<evidence type="ECO:0000313" key="13">
    <source>
        <dbReference type="EMBL" id="KAL0956595.1"/>
    </source>
</evidence>
<keyword evidence="14" id="KW-1185">Reference proteome</keyword>
<dbReference type="EMBL" id="JASNQZ010000006">
    <property type="protein sequence ID" value="KAL0956595.1"/>
    <property type="molecule type" value="Genomic_DNA"/>
</dbReference>
<evidence type="ECO:0000256" key="9">
    <source>
        <dbReference type="RuleBase" id="RU361153"/>
    </source>
</evidence>
<dbReference type="EC" id="3.2.1.78" evidence="4"/>
<keyword evidence="8 9" id="KW-0326">Glycosidase</keyword>
<evidence type="ECO:0000256" key="6">
    <source>
        <dbReference type="ARBA" id="ARBA00022729"/>
    </source>
</evidence>
<dbReference type="PANTHER" id="PTHR31451">
    <property type="match status" value="1"/>
</dbReference>
<dbReference type="SUPFAM" id="SSF51445">
    <property type="entry name" value="(Trans)glycosidases"/>
    <property type="match status" value="1"/>
</dbReference>
<keyword evidence="5" id="KW-0964">Secreted</keyword>
<evidence type="ECO:0000256" key="11">
    <source>
        <dbReference type="SAM" id="SignalP"/>
    </source>
</evidence>
<evidence type="ECO:0000256" key="2">
    <source>
        <dbReference type="ARBA" id="ARBA00004613"/>
    </source>
</evidence>
<accession>A0ABR3JMA5</accession>
<feature type="region of interest" description="Disordered" evidence="10">
    <location>
        <begin position="59"/>
        <end position="93"/>
    </location>
</feature>
<comment type="caution">
    <text evidence="13">The sequence shown here is derived from an EMBL/GenBank/DDBJ whole genome shotgun (WGS) entry which is preliminary data.</text>
</comment>
<evidence type="ECO:0000256" key="10">
    <source>
        <dbReference type="SAM" id="MobiDB-lite"/>
    </source>
</evidence>
<dbReference type="InterPro" id="IPR045053">
    <property type="entry name" value="MAN-like"/>
</dbReference>